<dbReference type="Gene3D" id="1.10.287.130">
    <property type="match status" value="1"/>
</dbReference>
<feature type="region of interest" description="Disordered" evidence="8">
    <location>
        <begin position="1"/>
        <end position="23"/>
    </location>
</feature>
<dbReference type="SMART" id="SM00387">
    <property type="entry name" value="HATPase_c"/>
    <property type="match status" value="1"/>
</dbReference>
<dbReference type="InterPro" id="IPR005467">
    <property type="entry name" value="His_kinase_dom"/>
</dbReference>
<dbReference type="RefSeq" id="WP_189171287.1">
    <property type="nucleotide sequence ID" value="NZ_BMQB01000008.1"/>
</dbReference>
<evidence type="ECO:0000256" key="3">
    <source>
        <dbReference type="ARBA" id="ARBA00012438"/>
    </source>
</evidence>
<dbReference type="InterPro" id="IPR035965">
    <property type="entry name" value="PAS-like_dom_sf"/>
</dbReference>
<keyword evidence="7" id="KW-0902">Two-component regulatory system</keyword>
<gene>
    <name evidence="10" type="ORF">GCM10010123_35300</name>
</gene>
<dbReference type="Gene3D" id="3.30.450.20">
    <property type="entry name" value="PAS domain"/>
    <property type="match status" value="1"/>
</dbReference>
<reference evidence="10" key="2">
    <citation type="submission" date="2020-09" db="EMBL/GenBank/DDBJ databases">
        <authorList>
            <person name="Sun Q."/>
            <person name="Ohkuma M."/>
        </authorList>
    </citation>
    <scope>NUCLEOTIDE SEQUENCE</scope>
    <source>
        <strain evidence="10">JCM 3090</strain>
    </source>
</reference>
<dbReference type="GO" id="GO:0005886">
    <property type="term" value="C:plasma membrane"/>
    <property type="evidence" value="ECO:0007669"/>
    <property type="project" value="UniProtKB-SubCell"/>
</dbReference>
<dbReference type="GO" id="GO:0000155">
    <property type="term" value="F:phosphorelay sensor kinase activity"/>
    <property type="evidence" value="ECO:0007669"/>
    <property type="project" value="InterPro"/>
</dbReference>
<dbReference type="InterPro" id="IPR004358">
    <property type="entry name" value="Sig_transdc_His_kin-like_C"/>
</dbReference>
<dbReference type="PROSITE" id="PS50109">
    <property type="entry name" value="HIS_KIN"/>
    <property type="match status" value="1"/>
</dbReference>
<proteinExistence type="predicted"/>
<protein>
    <recommendedName>
        <fullName evidence="3">histidine kinase</fullName>
        <ecNumber evidence="3">2.7.13.3</ecNumber>
    </recommendedName>
</protein>
<dbReference type="SMART" id="SM00388">
    <property type="entry name" value="HisKA"/>
    <property type="match status" value="1"/>
</dbReference>
<evidence type="ECO:0000256" key="5">
    <source>
        <dbReference type="ARBA" id="ARBA00022679"/>
    </source>
</evidence>
<accession>A0A8J3FBM6</accession>
<dbReference type="Proteomes" id="UP000649739">
    <property type="component" value="Unassembled WGS sequence"/>
</dbReference>
<dbReference type="SUPFAM" id="SSF55781">
    <property type="entry name" value="GAF domain-like"/>
    <property type="match status" value="1"/>
</dbReference>
<evidence type="ECO:0000256" key="8">
    <source>
        <dbReference type="SAM" id="MobiDB-lite"/>
    </source>
</evidence>
<keyword evidence="4" id="KW-0597">Phosphoprotein</keyword>
<evidence type="ECO:0000256" key="1">
    <source>
        <dbReference type="ARBA" id="ARBA00000085"/>
    </source>
</evidence>
<organism evidence="10 11">
    <name type="scientific">Pilimelia anulata</name>
    <dbReference type="NCBI Taxonomy" id="53371"/>
    <lineage>
        <taxon>Bacteria</taxon>
        <taxon>Bacillati</taxon>
        <taxon>Actinomycetota</taxon>
        <taxon>Actinomycetes</taxon>
        <taxon>Micromonosporales</taxon>
        <taxon>Micromonosporaceae</taxon>
        <taxon>Pilimelia</taxon>
    </lineage>
</organism>
<dbReference type="Pfam" id="PF00512">
    <property type="entry name" value="HisKA"/>
    <property type="match status" value="1"/>
</dbReference>
<comment type="caution">
    <text evidence="10">The sequence shown here is derived from an EMBL/GenBank/DDBJ whole genome shotgun (WGS) entry which is preliminary data.</text>
</comment>
<evidence type="ECO:0000256" key="2">
    <source>
        <dbReference type="ARBA" id="ARBA00004236"/>
    </source>
</evidence>
<dbReference type="Pfam" id="PF08448">
    <property type="entry name" value="PAS_4"/>
    <property type="match status" value="1"/>
</dbReference>
<keyword evidence="5" id="KW-0808">Transferase</keyword>
<dbReference type="Gene3D" id="3.30.565.10">
    <property type="entry name" value="Histidine kinase-like ATPase, C-terminal domain"/>
    <property type="match status" value="1"/>
</dbReference>
<sequence>MTEPRGVTATAVAQQPDAAGRGLPRDAARGWARLAALATGAPLAAVWLAAGDHLAVRDRWAARARPDDDVLDSALPYVELVRDTGEPYELRDTRAAAPGDVHAFLGVDIPDPDGRPVGVVAALDLHPRAWQPADYTTLRDIAGMVSAARTPDLGRRAPLLLSGLLESVENIMIISCNADGTIELADEALRALPGMPASVRADADHVLPWLCDAAGHPLRVGDTPLARAYGGERVRDARVLYRPPSGTARTWSINGLPLRHADGRPAGAIVAVHDVTDARRRRRLREAELAVARAVAVPGAAPDRVYAAILAALGAALDATGAELWLDDAVGGRTRRAARWPAPADGQPPADPAGAAEVTPVALGGHRFGSLRTRGARADGARELLDSVAEQVAHYLEQRRAAALAEELSRTRDEFIALAGHALRTPLTAIASLAELLREGDADLADQRIALLGRIESNAATLRGIVEDLLDLAGLESGHISLIWAPVDLAELVERRLAERAPADGRVRLRGELPEHLPLTGDRMRLGQVVDNLLSNAVKYSPEGGEVRVRLHRHDDIAELTVADEGLGVPAAERDKLFHRFFRGATAHERGIPGTGLGLALTRVIVERHGGSIALADDAARGAEFVVRLPLNPPQ</sequence>
<dbReference type="PANTHER" id="PTHR43711:SF1">
    <property type="entry name" value="HISTIDINE KINASE 1"/>
    <property type="match status" value="1"/>
</dbReference>
<dbReference type="InterPro" id="IPR036097">
    <property type="entry name" value="HisK_dim/P_sf"/>
</dbReference>
<dbReference type="Pfam" id="PF02518">
    <property type="entry name" value="HATPase_c"/>
    <property type="match status" value="1"/>
</dbReference>
<evidence type="ECO:0000256" key="6">
    <source>
        <dbReference type="ARBA" id="ARBA00022777"/>
    </source>
</evidence>
<evidence type="ECO:0000259" key="9">
    <source>
        <dbReference type="PROSITE" id="PS50109"/>
    </source>
</evidence>
<dbReference type="PANTHER" id="PTHR43711">
    <property type="entry name" value="TWO-COMPONENT HISTIDINE KINASE"/>
    <property type="match status" value="1"/>
</dbReference>
<dbReference type="EMBL" id="BMQB01000008">
    <property type="protein sequence ID" value="GGK02263.1"/>
    <property type="molecule type" value="Genomic_DNA"/>
</dbReference>
<reference evidence="10" key="1">
    <citation type="journal article" date="2014" name="Int. J. Syst. Evol. Microbiol.">
        <title>Complete genome sequence of Corynebacterium casei LMG S-19264T (=DSM 44701T), isolated from a smear-ripened cheese.</title>
        <authorList>
            <consortium name="US DOE Joint Genome Institute (JGI-PGF)"/>
            <person name="Walter F."/>
            <person name="Albersmeier A."/>
            <person name="Kalinowski J."/>
            <person name="Ruckert C."/>
        </authorList>
    </citation>
    <scope>NUCLEOTIDE SEQUENCE</scope>
    <source>
        <strain evidence="10">JCM 3090</strain>
    </source>
</reference>
<name>A0A8J3FBM6_9ACTN</name>
<dbReference type="SUPFAM" id="SSF47384">
    <property type="entry name" value="Homodimeric domain of signal transducing histidine kinase"/>
    <property type="match status" value="1"/>
</dbReference>
<dbReference type="InterPro" id="IPR003661">
    <property type="entry name" value="HisK_dim/P_dom"/>
</dbReference>
<keyword evidence="11" id="KW-1185">Reference proteome</keyword>
<dbReference type="InterPro" id="IPR036890">
    <property type="entry name" value="HATPase_C_sf"/>
</dbReference>
<dbReference type="AlphaFoldDB" id="A0A8J3FBM6"/>
<dbReference type="CDD" id="cd00075">
    <property type="entry name" value="HATPase"/>
    <property type="match status" value="1"/>
</dbReference>
<comment type="subcellular location">
    <subcellularLocation>
        <location evidence="2">Cell membrane</location>
    </subcellularLocation>
</comment>
<dbReference type="InterPro" id="IPR003594">
    <property type="entry name" value="HATPase_dom"/>
</dbReference>
<dbReference type="InterPro" id="IPR050736">
    <property type="entry name" value="Sensor_HK_Regulatory"/>
</dbReference>
<dbReference type="InterPro" id="IPR013656">
    <property type="entry name" value="PAS_4"/>
</dbReference>
<evidence type="ECO:0000313" key="11">
    <source>
        <dbReference type="Proteomes" id="UP000649739"/>
    </source>
</evidence>
<evidence type="ECO:0000256" key="4">
    <source>
        <dbReference type="ARBA" id="ARBA00022553"/>
    </source>
</evidence>
<dbReference type="SUPFAM" id="SSF55874">
    <property type="entry name" value="ATPase domain of HSP90 chaperone/DNA topoisomerase II/histidine kinase"/>
    <property type="match status" value="1"/>
</dbReference>
<dbReference type="PRINTS" id="PR00344">
    <property type="entry name" value="BCTRLSENSOR"/>
</dbReference>
<dbReference type="SUPFAM" id="SSF55785">
    <property type="entry name" value="PYP-like sensor domain (PAS domain)"/>
    <property type="match status" value="1"/>
</dbReference>
<feature type="domain" description="Histidine kinase" evidence="9">
    <location>
        <begin position="418"/>
        <end position="633"/>
    </location>
</feature>
<dbReference type="FunFam" id="3.30.565.10:FF:000006">
    <property type="entry name" value="Sensor histidine kinase WalK"/>
    <property type="match status" value="1"/>
</dbReference>
<keyword evidence="6" id="KW-0418">Kinase</keyword>
<evidence type="ECO:0000313" key="10">
    <source>
        <dbReference type="EMBL" id="GGK02263.1"/>
    </source>
</evidence>
<comment type="catalytic activity">
    <reaction evidence="1">
        <text>ATP + protein L-histidine = ADP + protein N-phospho-L-histidine.</text>
        <dbReference type="EC" id="2.7.13.3"/>
    </reaction>
</comment>
<dbReference type="CDD" id="cd00082">
    <property type="entry name" value="HisKA"/>
    <property type="match status" value="1"/>
</dbReference>
<evidence type="ECO:0000256" key="7">
    <source>
        <dbReference type="ARBA" id="ARBA00023012"/>
    </source>
</evidence>
<dbReference type="EC" id="2.7.13.3" evidence="3"/>